<organism evidence="2 3">
    <name type="scientific">Kribbella lupini</name>
    <dbReference type="NCBI Taxonomy" id="291602"/>
    <lineage>
        <taxon>Bacteria</taxon>
        <taxon>Bacillati</taxon>
        <taxon>Actinomycetota</taxon>
        <taxon>Actinomycetes</taxon>
        <taxon>Propionibacteriales</taxon>
        <taxon>Kribbellaceae</taxon>
        <taxon>Kribbella</taxon>
    </lineage>
</organism>
<keyword evidence="3" id="KW-1185">Reference proteome</keyword>
<feature type="signal peptide" evidence="1">
    <location>
        <begin position="1"/>
        <end position="25"/>
    </location>
</feature>
<dbReference type="EMBL" id="BAAANC010000004">
    <property type="protein sequence ID" value="GAA1556365.1"/>
    <property type="molecule type" value="Genomic_DNA"/>
</dbReference>
<evidence type="ECO:0000256" key="1">
    <source>
        <dbReference type="SAM" id="SignalP"/>
    </source>
</evidence>
<keyword evidence="1" id="KW-0732">Signal</keyword>
<evidence type="ECO:0000313" key="3">
    <source>
        <dbReference type="Proteomes" id="UP001500363"/>
    </source>
</evidence>
<sequence length="418" mass="44535">MKKHVGLALSAGLFFGGLVATPAHAADPAPTNVKISWKDDTFEFVHVTWEETGDQPNRVFVRPVGGTAQKFTVHVAADGENTVDLRKDLISEYGSRNAPLEVGVAVGTAEGLTSPVAVSAAFDTTDAGAPKLVSWSPVASSTLNVRWAAEAPPEDTTPGDPLDRSDPVIFHPRFRIGTAEWKPAAPAGTATALTFTGPPPPYDFSLLSQNEWFTGLSSEWIRAGQTKFTANVPAWVVAGANTVISGTYTGPEHLRATLQARNSATSPWYAVASYDLFDQTYRFAVPSRGTRQYRVAFGNTTGSYEQAWFGGYSAAVTTTTQQKAVASLAASKTFAGEKVPAYLTVNPAVNGTATLQRWNGKAWTVVGSVAVKNGEATGIIHQTTVGSTAYRYYVPAHTFNGLGVAAAYSQQFVLTTYR</sequence>
<proteinExistence type="predicted"/>
<gene>
    <name evidence="2" type="ORF">GCM10009741_71200</name>
</gene>
<protein>
    <submittedName>
        <fullName evidence="2">Uncharacterized protein</fullName>
    </submittedName>
</protein>
<comment type="caution">
    <text evidence="2">The sequence shown here is derived from an EMBL/GenBank/DDBJ whole genome shotgun (WGS) entry which is preliminary data.</text>
</comment>
<name>A0ABP4N6D0_9ACTN</name>
<evidence type="ECO:0000313" key="2">
    <source>
        <dbReference type="EMBL" id="GAA1556365.1"/>
    </source>
</evidence>
<feature type="chain" id="PRO_5045667362" evidence="1">
    <location>
        <begin position="26"/>
        <end position="418"/>
    </location>
</feature>
<accession>A0ABP4N6D0</accession>
<dbReference type="Proteomes" id="UP001500363">
    <property type="component" value="Unassembled WGS sequence"/>
</dbReference>
<dbReference type="RefSeq" id="WP_344182219.1">
    <property type="nucleotide sequence ID" value="NZ_BAAANC010000004.1"/>
</dbReference>
<reference evidence="3" key="1">
    <citation type="journal article" date="2019" name="Int. J. Syst. Evol. Microbiol.">
        <title>The Global Catalogue of Microorganisms (GCM) 10K type strain sequencing project: providing services to taxonomists for standard genome sequencing and annotation.</title>
        <authorList>
            <consortium name="The Broad Institute Genomics Platform"/>
            <consortium name="The Broad Institute Genome Sequencing Center for Infectious Disease"/>
            <person name="Wu L."/>
            <person name="Ma J."/>
        </authorList>
    </citation>
    <scope>NUCLEOTIDE SEQUENCE [LARGE SCALE GENOMIC DNA]</scope>
    <source>
        <strain evidence="3">JCM 14303</strain>
    </source>
</reference>